<feature type="compositionally biased region" description="Basic and acidic residues" evidence="1">
    <location>
        <begin position="994"/>
        <end position="1004"/>
    </location>
</feature>
<dbReference type="VEuPathDB" id="FungiDB:FOXG_20531"/>
<dbReference type="Proteomes" id="UP000219369">
    <property type="component" value="Unassembled WGS sequence"/>
</dbReference>
<feature type="region of interest" description="Disordered" evidence="1">
    <location>
        <begin position="948"/>
        <end position="1004"/>
    </location>
</feature>
<organism evidence="2 3">
    <name type="scientific">Fusarium oxysporum</name>
    <name type="common">Fusarium vascular wilt</name>
    <dbReference type="NCBI Taxonomy" id="5507"/>
    <lineage>
        <taxon>Eukaryota</taxon>
        <taxon>Fungi</taxon>
        <taxon>Dikarya</taxon>
        <taxon>Ascomycota</taxon>
        <taxon>Pezizomycotina</taxon>
        <taxon>Sordariomycetes</taxon>
        <taxon>Hypocreomycetidae</taxon>
        <taxon>Hypocreales</taxon>
        <taxon>Nectriaceae</taxon>
        <taxon>Fusarium</taxon>
        <taxon>Fusarium oxysporum species complex</taxon>
    </lineage>
</organism>
<dbReference type="AlphaFoldDB" id="A0A2H3TXR3"/>
<dbReference type="VEuPathDB" id="FungiDB:FOXG_20532"/>
<dbReference type="VEuPathDB" id="FungiDB:FOC1_g10010600"/>
<accession>A0A2H3TXR3</accession>
<name>A0A2H3TXR3_FUSOX</name>
<feature type="compositionally biased region" description="Basic residues" evidence="1">
    <location>
        <begin position="1058"/>
        <end position="1074"/>
    </location>
</feature>
<dbReference type="VEuPathDB" id="FungiDB:FOC4_g10008174"/>
<protein>
    <submittedName>
        <fullName evidence="2">Uncharacterized protein</fullName>
    </submittedName>
</protein>
<dbReference type="VEuPathDB" id="FungiDB:FOC1_g10010599"/>
<dbReference type="VEuPathDB" id="FungiDB:HZS61_016471"/>
<reference evidence="3" key="1">
    <citation type="submission" date="2016-09" db="EMBL/GenBank/DDBJ databases">
        <authorList>
            <person name="Guldener U."/>
        </authorList>
    </citation>
    <scope>NUCLEOTIDE SEQUENCE [LARGE SCALE GENOMIC DNA]</scope>
    <source>
        <strain evidence="3">V64-1</strain>
    </source>
</reference>
<dbReference type="VEuPathDB" id="FungiDB:FOMG_13880"/>
<evidence type="ECO:0000313" key="2">
    <source>
        <dbReference type="EMBL" id="SCO89560.1"/>
    </source>
</evidence>
<proteinExistence type="predicted"/>
<feature type="compositionally biased region" description="Low complexity" evidence="1">
    <location>
        <begin position="1033"/>
        <end position="1052"/>
    </location>
</feature>
<evidence type="ECO:0000313" key="3">
    <source>
        <dbReference type="Proteomes" id="UP000219369"/>
    </source>
</evidence>
<dbReference type="VEuPathDB" id="FungiDB:FOIG_04268"/>
<feature type="compositionally biased region" description="Basic residues" evidence="1">
    <location>
        <begin position="949"/>
        <end position="963"/>
    </location>
</feature>
<dbReference type="VEuPathDB" id="FungiDB:FOXG_11405"/>
<evidence type="ECO:0000256" key="1">
    <source>
        <dbReference type="SAM" id="MobiDB-lite"/>
    </source>
</evidence>
<dbReference type="EMBL" id="FMJY01000008">
    <property type="protein sequence ID" value="SCO89560.1"/>
    <property type="molecule type" value="Genomic_DNA"/>
</dbReference>
<dbReference type="OrthoDB" id="2922289at2759"/>
<feature type="region of interest" description="Disordered" evidence="1">
    <location>
        <begin position="1022"/>
        <end position="1091"/>
    </location>
</feature>
<sequence>MTDECQEPTEYEYSNYHVKWFGKNYKLGDPTHGSILDSDLEDFARDEHLRAKEAIHSQSLRSARALCAFHGYGRNSVWPPVDPGRPTEELLEEFRHVNQVVQSEWSRLIELVVGKEREIQEIIINLTDGKIRDQNGKILCIQDCLENSWEETRNAFNAQYTKSRSESRPVHMESDFSLDPEGHINPNHSSDLDEFAHEYLRNVRVNFHWKNNGIPRMLEEKRQYPLYRSTANYHDDREAMEDAIMDDVKFRNLRKPSPDPAADASEQAGCNFEVEDALRKQRAHFLVSHINKEDLSIPFNMLMFIHYRARLHPIEFAFQDNNSMHLGKQSHILSGACDPSFYVMFVPVKDHEYENQYQRAWCEPKILSKHSPEMDEDRFEDLQSAGRIFGSMEAWLILQSQAITYLFLATFCKQMLDLAKHELITGHTSRLNKKEILEIEISAGQKIKMLKEKKGAETMQDIASIRQYEPNCTGVNLQRYRTKLKEKSAAAEDHIKNLFDDPAYLVKYIVEQKDHHWTNIVEDSTYLPNEYSQSYHDAILRKVLYRSCMRSVLRRAFFEFFIWDTVTNALEDFETFERETLKEPPKMEEFGYCRRTAAPRPHVSEELDTYTAKYRQLQELIRHAAAFFIFEFRKEAIHAASEPMRNTYLTTRRPEYRQDWLIREYYDSEDIMLDFQEEALHSGRGEKHRIVAELIENFISNKHSSMYVGIRKTTDKVKRHIEAHNSDAEPEDKFSNLISQTIDGLDLLADVAEHLELIPGMFRKFNDWTKESEEDVRETVSRMLQEFSSYDLLALDNCDFQDQHVPAKRTHRIFRFLDELQGFDVKEKEMSFGKAKGDIKRFGASLLRGLIYPLNEKADKLVYRYKTWGMGVSPRLGRGKVFPADGRALERLTKCMGITREQFPFADNELPLDLDAQGSNRIQKTSEGDRKITSEIWLALKEVMTKHRQEQKKKLGYQKKRNKDKAPPLKPSDPYRVGKKDNKGKAPIRTTGKQVREEMEARDDVEMEDVGFEVLPMLIGQIGRQKPGESSRTNAEPEPEPQTQPTNAPQETFNARPPRVRPKTKYRPPPKKQVRRTEPVLDPKMAPDGLPKREINKHAWETLKSLTMRRQTFTNAHGKKTTEELPAVKLNDVDSTFGRELGFRMEFGKGRHRKFIWNENCVLPESSLVKNFNFNPDKKAAKGSDLIQETMNNWSSCLEEAGITWDFVKQWFIQKKEKKEAEEKQKKEKEKEKET</sequence>
<gene>
    <name evidence="2" type="ORF">FRV6_13688</name>
</gene>
<dbReference type="VEuPathDB" id="FungiDB:FOZG_11480"/>